<name>A0ABN7UN01_GIGMA</name>
<evidence type="ECO:0000256" key="1">
    <source>
        <dbReference type="SAM" id="MobiDB-lite"/>
    </source>
</evidence>
<proteinExistence type="predicted"/>
<protein>
    <submittedName>
        <fullName evidence="2">17501_t:CDS:1</fullName>
    </submittedName>
</protein>
<feature type="region of interest" description="Disordered" evidence="1">
    <location>
        <begin position="81"/>
        <end position="111"/>
    </location>
</feature>
<sequence>MVNAGQNSMRINLKKMNTDKSRSRLFGILNIGILNCRDPVLVKILTIKISKVKIPNKTRPQDPEMVKIPKWSRSQIVKIPNCQDPESQDPESQDPKVKVQHLKILNGQNPK</sequence>
<keyword evidence="3" id="KW-1185">Reference proteome</keyword>
<comment type="caution">
    <text evidence="2">The sequence shown here is derived from an EMBL/GenBank/DDBJ whole genome shotgun (WGS) entry which is preliminary data.</text>
</comment>
<organism evidence="2 3">
    <name type="scientific">Gigaspora margarita</name>
    <dbReference type="NCBI Taxonomy" id="4874"/>
    <lineage>
        <taxon>Eukaryota</taxon>
        <taxon>Fungi</taxon>
        <taxon>Fungi incertae sedis</taxon>
        <taxon>Mucoromycota</taxon>
        <taxon>Glomeromycotina</taxon>
        <taxon>Glomeromycetes</taxon>
        <taxon>Diversisporales</taxon>
        <taxon>Gigasporaceae</taxon>
        <taxon>Gigaspora</taxon>
    </lineage>
</organism>
<dbReference type="Proteomes" id="UP000789901">
    <property type="component" value="Unassembled WGS sequence"/>
</dbReference>
<evidence type="ECO:0000313" key="3">
    <source>
        <dbReference type="Proteomes" id="UP000789901"/>
    </source>
</evidence>
<evidence type="ECO:0000313" key="2">
    <source>
        <dbReference type="EMBL" id="CAG8636600.1"/>
    </source>
</evidence>
<gene>
    <name evidence="2" type="ORF">GMARGA_LOCUS8618</name>
</gene>
<reference evidence="2 3" key="1">
    <citation type="submission" date="2021-06" db="EMBL/GenBank/DDBJ databases">
        <authorList>
            <person name="Kallberg Y."/>
            <person name="Tangrot J."/>
            <person name="Rosling A."/>
        </authorList>
    </citation>
    <scope>NUCLEOTIDE SEQUENCE [LARGE SCALE GENOMIC DNA]</scope>
    <source>
        <strain evidence="2 3">120-4 pot B 10/14</strain>
    </source>
</reference>
<dbReference type="EMBL" id="CAJVQB010004469">
    <property type="protein sequence ID" value="CAG8636600.1"/>
    <property type="molecule type" value="Genomic_DNA"/>
</dbReference>
<accession>A0ABN7UN01</accession>